<comment type="subcellular location">
    <subcellularLocation>
        <location evidence="2">Endoplasmic reticulum membrane</location>
    </subcellularLocation>
</comment>
<evidence type="ECO:0000256" key="7">
    <source>
        <dbReference type="ARBA" id="ARBA00022692"/>
    </source>
</evidence>
<reference evidence="14" key="1">
    <citation type="submission" date="2022-07" db="EMBL/GenBank/DDBJ databases">
        <title>Phylogenomic reconstructions and comparative analyses of Kickxellomycotina fungi.</title>
        <authorList>
            <person name="Reynolds N.K."/>
            <person name="Stajich J.E."/>
            <person name="Barry K."/>
            <person name="Grigoriev I.V."/>
            <person name="Crous P."/>
            <person name="Smith M.E."/>
        </authorList>
    </citation>
    <scope>NUCLEOTIDE SEQUENCE</scope>
    <source>
        <strain evidence="14">NRRL 1566</strain>
    </source>
</reference>
<keyword evidence="11" id="KW-0472">Membrane</keyword>
<protein>
    <recommendedName>
        <fullName evidence="5">ditrans,polycis-polyprenyl diphosphate synthase [(2E,6E)-farnesyldiphosphate specific]</fullName>
        <ecNumber evidence="5">2.5.1.87</ecNumber>
    </recommendedName>
</protein>
<evidence type="ECO:0000313" key="14">
    <source>
        <dbReference type="EMBL" id="KAJ2848929.1"/>
    </source>
</evidence>
<dbReference type="PANTHER" id="PTHR21528">
    <property type="entry name" value="DEHYDRODOLICHYL DIPHOSPHATE SYNTHASE COMPLEX SUBUNIT NUS1"/>
    <property type="match status" value="1"/>
</dbReference>
<feature type="signal peptide" evidence="13">
    <location>
        <begin position="1"/>
        <end position="22"/>
    </location>
</feature>
<evidence type="ECO:0000256" key="2">
    <source>
        <dbReference type="ARBA" id="ARBA00004586"/>
    </source>
</evidence>
<comment type="catalytic activity">
    <reaction evidence="12">
        <text>n isopentenyl diphosphate + (2E,6E)-farnesyl diphosphate = a di-trans,poly-cis-polyprenyl diphosphate + n diphosphate</text>
        <dbReference type="Rhea" id="RHEA:53008"/>
        <dbReference type="Rhea" id="RHEA-COMP:19494"/>
        <dbReference type="ChEBI" id="CHEBI:33019"/>
        <dbReference type="ChEBI" id="CHEBI:128769"/>
        <dbReference type="ChEBI" id="CHEBI:136960"/>
        <dbReference type="ChEBI" id="CHEBI:175763"/>
        <dbReference type="EC" id="2.5.1.87"/>
    </reaction>
</comment>
<accession>A0A9W8M055</accession>
<dbReference type="InterPro" id="IPR036424">
    <property type="entry name" value="UPP_synth-like_sf"/>
</dbReference>
<organism evidence="14 15">
    <name type="scientific">Coemansia brasiliensis</name>
    <dbReference type="NCBI Taxonomy" id="2650707"/>
    <lineage>
        <taxon>Eukaryota</taxon>
        <taxon>Fungi</taxon>
        <taxon>Fungi incertae sedis</taxon>
        <taxon>Zoopagomycota</taxon>
        <taxon>Kickxellomycotina</taxon>
        <taxon>Kickxellomycetes</taxon>
        <taxon>Kickxellales</taxon>
        <taxon>Kickxellaceae</taxon>
        <taxon>Coemansia</taxon>
    </lineage>
</organism>
<evidence type="ECO:0000256" key="6">
    <source>
        <dbReference type="ARBA" id="ARBA00022679"/>
    </source>
</evidence>
<evidence type="ECO:0000256" key="12">
    <source>
        <dbReference type="ARBA" id="ARBA00047353"/>
    </source>
</evidence>
<evidence type="ECO:0000256" key="11">
    <source>
        <dbReference type="ARBA" id="ARBA00023136"/>
    </source>
</evidence>
<evidence type="ECO:0000256" key="10">
    <source>
        <dbReference type="ARBA" id="ARBA00022989"/>
    </source>
</evidence>
<dbReference type="OrthoDB" id="19639at2759"/>
<feature type="chain" id="PRO_5040897005" description="ditrans,polycis-polyprenyl diphosphate synthase [(2E,6E)-farnesyldiphosphate specific]" evidence="13">
    <location>
        <begin position="23"/>
        <end position="311"/>
    </location>
</feature>
<comment type="similarity">
    <text evidence="4">Belongs to the UPP synthase family.</text>
</comment>
<evidence type="ECO:0000256" key="4">
    <source>
        <dbReference type="ARBA" id="ARBA00005432"/>
    </source>
</evidence>
<keyword evidence="9" id="KW-0460">Magnesium</keyword>
<keyword evidence="6" id="KW-0808">Transferase</keyword>
<evidence type="ECO:0000256" key="3">
    <source>
        <dbReference type="ARBA" id="ARBA00004922"/>
    </source>
</evidence>
<comment type="cofactor">
    <cofactor evidence="1">
        <name>Mg(2+)</name>
        <dbReference type="ChEBI" id="CHEBI:18420"/>
    </cofactor>
</comment>
<dbReference type="GO" id="GO:0005789">
    <property type="term" value="C:endoplasmic reticulum membrane"/>
    <property type="evidence" value="ECO:0007669"/>
    <property type="project" value="UniProtKB-SubCell"/>
</dbReference>
<dbReference type="PANTHER" id="PTHR21528:SF0">
    <property type="entry name" value="DEHYDRODOLICHYL DIPHOSPHATE SYNTHASE COMPLEX SUBUNIT NUS1"/>
    <property type="match status" value="1"/>
</dbReference>
<dbReference type="InterPro" id="IPR038887">
    <property type="entry name" value="Nus1/NgBR"/>
</dbReference>
<proteinExistence type="inferred from homology"/>
<keyword evidence="13" id="KW-0732">Signal</keyword>
<evidence type="ECO:0000256" key="8">
    <source>
        <dbReference type="ARBA" id="ARBA00022824"/>
    </source>
</evidence>
<name>A0A9W8M055_9FUNG</name>
<keyword evidence="10" id="KW-1133">Transmembrane helix</keyword>
<dbReference type="EMBL" id="JANBUW010000119">
    <property type="protein sequence ID" value="KAJ2848929.1"/>
    <property type="molecule type" value="Genomic_DNA"/>
</dbReference>
<dbReference type="EC" id="2.5.1.87" evidence="5"/>
<evidence type="ECO:0000256" key="1">
    <source>
        <dbReference type="ARBA" id="ARBA00001946"/>
    </source>
</evidence>
<evidence type="ECO:0000256" key="5">
    <source>
        <dbReference type="ARBA" id="ARBA00012596"/>
    </source>
</evidence>
<keyword evidence="7" id="KW-0812">Transmembrane</keyword>
<dbReference type="Gene3D" id="3.40.1180.10">
    <property type="entry name" value="Decaprenyl diphosphate synthase-like"/>
    <property type="match status" value="1"/>
</dbReference>
<evidence type="ECO:0000256" key="13">
    <source>
        <dbReference type="SAM" id="SignalP"/>
    </source>
</evidence>
<dbReference type="Proteomes" id="UP001139887">
    <property type="component" value="Unassembled WGS sequence"/>
</dbReference>
<dbReference type="GO" id="GO:1904423">
    <property type="term" value="C:dehydrodolichyl diphosphate synthase complex"/>
    <property type="evidence" value="ECO:0007669"/>
    <property type="project" value="InterPro"/>
</dbReference>
<dbReference type="AlphaFoldDB" id="A0A9W8M055"/>
<dbReference type="GO" id="GO:0045547">
    <property type="term" value="F:ditrans,polycis-polyprenyl diphosphate synthase [(2E,6E)-farnesyl diphosphate specific] activity"/>
    <property type="evidence" value="ECO:0007669"/>
    <property type="project" value="UniProtKB-EC"/>
</dbReference>
<dbReference type="SUPFAM" id="SSF64005">
    <property type="entry name" value="Undecaprenyl diphosphate synthase"/>
    <property type="match status" value="1"/>
</dbReference>
<keyword evidence="15" id="KW-1185">Reference proteome</keyword>
<comment type="caution">
    <text evidence="14">The sequence shown here is derived from an EMBL/GenBank/DDBJ whole genome shotgun (WGS) entry which is preliminary data.</text>
</comment>
<keyword evidence="8" id="KW-0256">Endoplasmic reticulum</keyword>
<evidence type="ECO:0000313" key="15">
    <source>
        <dbReference type="Proteomes" id="UP001139887"/>
    </source>
</evidence>
<gene>
    <name evidence="14" type="ORF">IWW36_002989</name>
</gene>
<sequence length="311" mass="34262">MTVLALCLSLVLLAAVAHVGSSRDKQSIKEQLLNGICAIALRLIQLVFAIHCSFQAWVQDSLSQARIDMQELLQGDDTDVVLAKRQELSDLLASLPQRPEHLAVALPETSVRENEAIGSMLAGEIDDVEVLCAWSLLAKIPRLSIYSRDGSLDCSFDSIAGRLRNSKMLARGFNGRTPDICLESSTRSEHICANSDTASRPDIYISLWSRKDGYPSLTKLAQKLSRRVQAGELASAAVIENLVADELRDPHGYKHPDLLLLLDDLPCVNEFPPWQLQNAELVQISSGARSLGDAVYRALLCFAKIEMRWGK</sequence>
<comment type="pathway">
    <text evidence="3">Protein modification; protein glycosylation.</text>
</comment>
<evidence type="ECO:0000256" key="9">
    <source>
        <dbReference type="ARBA" id="ARBA00022842"/>
    </source>
</evidence>